<sequence>MRKWVGGAALALALVASAHAAPGERWAAIWATAQLVAEGQNALPGEDLADATLRQIVRVPVSTARLRVRLTNRFGSAPLTIDGATVALALDPARAAIDPASLRPLRFGGSGTVTIPAGADYWSDPVDVKIRGAADLAISFHLAGPPGVQTGHPGSRATSYVVHGSHGDAADLPGAKTADHWYQIAGIEALAPHARAVVAFGDSITDGYGVKPNTNARWTDALQARLKAAPGLAEVAVLNAGIGGNRLLNDGLGPNALARFDRDVLTPPGVTHVIVVEGVNDLGTLTRDGPVSPAAHAVLVARMIDAYRQIVARAHAHGIKVIGGTIMPYAASGYYHPDAQNEADRQAVNRWIRTPGNFDAVIDFDAAMRDPADPARLHKAYDSGDGLHPSIAGYRAMAAAVPLALLR</sequence>
<gene>
    <name evidence="3" type="ORF">DD559_19235</name>
</gene>
<dbReference type="Proteomes" id="UP000245890">
    <property type="component" value="Unassembled WGS sequence"/>
</dbReference>
<evidence type="ECO:0000313" key="4">
    <source>
        <dbReference type="Proteomes" id="UP000245890"/>
    </source>
</evidence>
<evidence type="ECO:0000256" key="1">
    <source>
        <dbReference type="SAM" id="SignalP"/>
    </source>
</evidence>
<comment type="caution">
    <text evidence="3">The sequence shown here is derived from an EMBL/GenBank/DDBJ whole genome shotgun (WGS) entry which is preliminary data.</text>
</comment>
<dbReference type="EMBL" id="QENQ01000001">
    <property type="protein sequence ID" value="PVX31212.1"/>
    <property type="molecule type" value="Genomic_DNA"/>
</dbReference>
<reference evidence="3 4" key="1">
    <citation type="submission" date="2018-05" db="EMBL/GenBank/DDBJ databases">
        <title>Description of Sphingomonas pokkalii sp nov, isolated from the rhizosphere of saline tolerant pokkali rice and its draft genome analysis.</title>
        <authorList>
            <person name="Menon R."/>
            <person name="Kumari S."/>
            <person name="Rameshkumar N."/>
        </authorList>
    </citation>
    <scope>NUCLEOTIDE SEQUENCE [LARGE SCALE GENOMIC DNA]</scope>
    <source>
        <strain evidence="3 4">L3B27</strain>
    </source>
</reference>
<proteinExistence type="predicted"/>
<feature type="signal peptide" evidence="1">
    <location>
        <begin position="1"/>
        <end position="20"/>
    </location>
</feature>
<evidence type="ECO:0000313" key="3">
    <source>
        <dbReference type="EMBL" id="PVX31212.1"/>
    </source>
</evidence>
<dbReference type="Gene3D" id="3.40.50.1110">
    <property type="entry name" value="SGNH hydrolase"/>
    <property type="match status" value="1"/>
</dbReference>
<feature type="domain" description="SGNH hydrolase-type esterase" evidence="2">
    <location>
        <begin position="199"/>
        <end position="396"/>
    </location>
</feature>
<dbReference type="InterPro" id="IPR036514">
    <property type="entry name" value="SGNH_hydro_sf"/>
</dbReference>
<keyword evidence="4" id="KW-1185">Reference proteome</keyword>
<evidence type="ECO:0000259" key="2">
    <source>
        <dbReference type="Pfam" id="PF13472"/>
    </source>
</evidence>
<dbReference type="PANTHER" id="PTHR43784:SF2">
    <property type="entry name" value="GDSL-LIKE LIPASE_ACYLHYDROLASE, PUTATIVE (AFU_ORTHOLOGUE AFUA_2G00820)-RELATED"/>
    <property type="match status" value="1"/>
</dbReference>
<protein>
    <submittedName>
        <fullName evidence="3">GDSL family lipase</fullName>
    </submittedName>
</protein>
<dbReference type="RefSeq" id="WP_116470597.1">
    <property type="nucleotide sequence ID" value="NZ_QENQ01000001.1"/>
</dbReference>
<dbReference type="InterPro" id="IPR013830">
    <property type="entry name" value="SGNH_hydro"/>
</dbReference>
<dbReference type="Pfam" id="PF13472">
    <property type="entry name" value="Lipase_GDSL_2"/>
    <property type="match status" value="1"/>
</dbReference>
<dbReference type="GO" id="GO:0016788">
    <property type="term" value="F:hydrolase activity, acting on ester bonds"/>
    <property type="evidence" value="ECO:0007669"/>
    <property type="project" value="UniProtKB-ARBA"/>
</dbReference>
<organism evidence="3 4">
    <name type="scientific">Sphingomonas pokkalii</name>
    <dbReference type="NCBI Taxonomy" id="2175090"/>
    <lineage>
        <taxon>Bacteria</taxon>
        <taxon>Pseudomonadati</taxon>
        <taxon>Pseudomonadota</taxon>
        <taxon>Alphaproteobacteria</taxon>
        <taxon>Sphingomonadales</taxon>
        <taxon>Sphingomonadaceae</taxon>
        <taxon>Sphingomonas</taxon>
    </lineage>
</organism>
<accession>A0A2U0SIQ3</accession>
<dbReference type="PANTHER" id="PTHR43784">
    <property type="entry name" value="GDSL-LIKE LIPASE/ACYLHYDROLASE, PUTATIVE (AFU_ORTHOLOGUE AFUA_2G00820)-RELATED"/>
    <property type="match status" value="1"/>
</dbReference>
<dbReference type="SUPFAM" id="SSF52266">
    <property type="entry name" value="SGNH hydrolase"/>
    <property type="match status" value="1"/>
</dbReference>
<dbReference type="CDD" id="cd01830">
    <property type="entry name" value="XynE_like"/>
    <property type="match status" value="1"/>
</dbReference>
<dbReference type="AlphaFoldDB" id="A0A2U0SIQ3"/>
<feature type="chain" id="PRO_5015419903" evidence="1">
    <location>
        <begin position="21"/>
        <end position="407"/>
    </location>
</feature>
<keyword evidence="1" id="KW-0732">Signal</keyword>
<dbReference type="OrthoDB" id="1828825at2"/>
<dbReference type="InterPro" id="IPR053140">
    <property type="entry name" value="GDSL_Rv0518-like"/>
</dbReference>
<name>A0A2U0SIQ3_9SPHN</name>